<dbReference type="Pfam" id="PF23998">
    <property type="entry name" value="BTB_BTBDG"/>
    <property type="match status" value="1"/>
</dbReference>
<keyword evidence="6" id="KW-1185">Reference proteome</keyword>
<dbReference type="InterPro" id="IPR011333">
    <property type="entry name" value="SKP1/BTB/POZ_sf"/>
</dbReference>
<sequence length="603" mass="68241">MLSPKYGLWLASTGVSPLTLSTKRLPDCVKTGCKLPPVWSSARKRRQVGHTNRFQLHGFTEVVAVSDLLGQAQVDRSMRTGMNATLKSIRTADFQVRGHDDAPCYESTLPQITSPQSSVVPTHSRPCSLSPGSPSAFKPEEKFYMVSRQTVNYSQPDAVLECLGSQWELHLPYLIKSSMLTNLYATCRKQRLPYPPPEPAGPHSRPESQPSQRKRNERKALGPLFMQLHVKDPSITKEALSFALRTLYAPDTCPEQWTEGLLAAAICLGLPPLFERCLSEMQSRIRPSTVCEFHSVASRYKEESLVKECEKWLERHLVCELSNSIYLKYLPLGLLLKTLQSPRVFTPSEYQMFRTVLYWVYLQFNIALQVLPTHSHIITFFSSWPREGAFLEQPEGLRFSILFHSLRLHGITDFSLSGSVFLNYFSPAHSVQILWALFGCGGIFPQSWLLHLFSSHYYTILKGGDMPVSNFSQQAVRFGMVIDGQESQCCSQTVGLWGLYFIMSVAKTESNTHIFSMQRLKPWDSELPSCAWQRHPVSMMAERLVRYQVLVQSQNGDQWKDFCSGPIHHEFGLNKPSCHSEVFKLSGLTLPILVTFALALPPL</sequence>
<name>A0AAV6GZP2_9TELE</name>
<gene>
    <name evidence="5" type="ORF">AALO_G00086940</name>
</gene>
<feature type="region of interest" description="Disordered" evidence="2">
    <location>
        <begin position="113"/>
        <end position="132"/>
    </location>
</feature>
<evidence type="ECO:0000256" key="2">
    <source>
        <dbReference type="SAM" id="MobiDB-lite"/>
    </source>
</evidence>
<dbReference type="Proteomes" id="UP000823561">
    <property type="component" value="Chromosome 6"/>
</dbReference>
<feature type="region of interest" description="Disordered" evidence="2">
    <location>
        <begin position="191"/>
        <end position="216"/>
    </location>
</feature>
<dbReference type="InterPro" id="IPR042833">
    <property type="entry name" value="BTBD16"/>
</dbReference>
<organism evidence="5 6">
    <name type="scientific">Alosa alosa</name>
    <name type="common">allis shad</name>
    <dbReference type="NCBI Taxonomy" id="278164"/>
    <lineage>
        <taxon>Eukaryota</taxon>
        <taxon>Metazoa</taxon>
        <taxon>Chordata</taxon>
        <taxon>Craniata</taxon>
        <taxon>Vertebrata</taxon>
        <taxon>Euteleostomi</taxon>
        <taxon>Actinopterygii</taxon>
        <taxon>Neopterygii</taxon>
        <taxon>Teleostei</taxon>
        <taxon>Clupei</taxon>
        <taxon>Clupeiformes</taxon>
        <taxon>Clupeoidei</taxon>
        <taxon>Clupeidae</taxon>
        <taxon>Alosa</taxon>
    </lineage>
</organism>
<comment type="caution">
    <text evidence="5">The sequence shown here is derived from an EMBL/GenBank/DDBJ whole genome shotgun (WGS) entry which is preliminary data.</text>
</comment>
<evidence type="ECO:0000256" key="1">
    <source>
        <dbReference type="ARBA" id="ARBA00016271"/>
    </source>
</evidence>
<reference evidence="5" key="1">
    <citation type="submission" date="2020-10" db="EMBL/GenBank/DDBJ databases">
        <title>Chromosome-scale genome assembly of the Allis shad, Alosa alosa.</title>
        <authorList>
            <person name="Margot Z."/>
            <person name="Christophe K."/>
            <person name="Cabau C."/>
            <person name="Louis A."/>
            <person name="Berthelot C."/>
            <person name="Parey E."/>
            <person name="Roest Crollius H."/>
            <person name="Montfort J."/>
            <person name="Robinson-Rechavi M."/>
            <person name="Bucao C."/>
            <person name="Bouchez O."/>
            <person name="Gislard M."/>
            <person name="Lluch J."/>
            <person name="Milhes M."/>
            <person name="Lampietro C."/>
            <person name="Lopez Roques C."/>
            <person name="Donnadieu C."/>
            <person name="Braasch I."/>
            <person name="Desvignes T."/>
            <person name="Postlethwait J."/>
            <person name="Bobe J."/>
            <person name="Guiguen Y."/>
        </authorList>
    </citation>
    <scope>NUCLEOTIDE SEQUENCE</scope>
    <source>
        <strain evidence="5">M-15738</strain>
        <tissue evidence="5">Blood</tissue>
    </source>
</reference>
<proteinExistence type="predicted"/>
<evidence type="ECO:0000259" key="3">
    <source>
        <dbReference type="Pfam" id="PF21059"/>
    </source>
</evidence>
<dbReference type="AlphaFoldDB" id="A0AAV6GZP2"/>
<evidence type="ECO:0000313" key="5">
    <source>
        <dbReference type="EMBL" id="KAG5280259.1"/>
    </source>
</evidence>
<dbReference type="EMBL" id="JADWDJ010000006">
    <property type="protein sequence ID" value="KAG5280259.1"/>
    <property type="molecule type" value="Genomic_DNA"/>
</dbReference>
<evidence type="ECO:0000259" key="4">
    <source>
        <dbReference type="Pfam" id="PF23998"/>
    </source>
</evidence>
<accession>A0AAV6GZP2</accession>
<dbReference type="Gene3D" id="3.30.710.10">
    <property type="entry name" value="Potassium Channel Kv1.1, Chain A"/>
    <property type="match status" value="1"/>
</dbReference>
<evidence type="ECO:0000313" key="6">
    <source>
        <dbReference type="Proteomes" id="UP000823561"/>
    </source>
</evidence>
<feature type="domain" description="BTB/POZ" evidence="3">
    <location>
        <begin position="476"/>
        <end position="582"/>
    </location>
</feature>
<protein>
    <recommendedName>
        <fullName evidence="1">BTB/POZ domain-containing protein 16</fullName>
    </recommendedName>
</protein>
<dbReference type="PANTHER" id="PTHR46843">
    <property type="entry name" value="BTB/POZ DOMAIN-CONTAINING PROTEIN 16"/>
    <property type="match status" value="1"/>
</dbReference>
<dbReference type="InterPro" id="IPR056426">
    <property type="entry name" value="BTB_BTBDG"/>
</dbReference>
<dbReference type="Pfam" id="PF21059">
    <property type="entry name" value="BTBD16_C"/>
    <property type="match status" value="1"/>
</dbReference>
<feature type="domain" description="BTBDG BTB/POZ" evidence="4">
    <location>
        <begin position="157"/>
        <end position="281"/>
    </location>
</feature>
<dbReference type="PANTHER" id="PTHR46843:SF1">
    <property type="entry name" value="BTB_POZ DOMAIN-CONTAINING PROTEIN 16"/>
    <property type="match status" value="1"/>
</dbReference>
<dbReference type="InterPro" id="IPR048859">
    <property type="entry name" value="BTBD16_C"/>
</dbReference>